<dbReference type="PROSITE" id="PS00217">
    <property type="entry name" value="SUGAR_TRANSPORT_2"/>
    <property type="match status" value="1"/>
</dbReference>
<keyword evidence="5 9" id="KW-0812">Transmembrane</keyword>
<dbReference type="AlphaFoldDB" id="A0A098G0Z8"/>
<feature type="transmembrane region" description="Helical" evidence="9">
    <location>
        <begin position="194"/>
        <end position="213"/>
    </location>
</feature>
<sequence length="438" mass="48724">MRTYIDPFNQRQLMKNNLSFKNITAIIMGNAIEWYDYFVYSFLSVYLAKIFFPSSNELNSLLAITATFGAAFFMRPLGGIVLGMVADKYGRIRAMNWSIALMTLALALITFAPTYNKVGVIAPCIVLFARLIQGFSAGGECGVSPVILFESSPADKRGLYCSLHTFSQMVAVFLSLGIGVLLAKYLSIPQIEDWGWRIPFFIGLIIIPVGVYIRRCVKEPLAIVPTSSKKSLLRTTQHNRRNLLIVTGLVSGGTVAMYVLLSYMPTYVTMYLHLDAFDAYSSSLIGVGLMIVFIPYFGWLSDKVGRKSLVLLSMLCCFSELYPCFLWLNAAPSFQRLVMVQCIICFPLAMYYGAIQAAITEIFPFNVRSTCLSLSVNVSVLLFGSFAQFFVTLFIKLFDNPLAVTIYPLAGIAISILSVLMYQEHRESDVIANKVMAG</sequence>
<gene>
    <name evidence="11" type="ORF">LFA_0709</name>
</gene>
<name>A0A098G0Z8_9GAMM</name>
<dbReference type="STRING" id="1212491.LFA_0709"/>
<keyword evidence="4" id="KW-1003">Cell membrane</keyword>
<reference evidence="12" key="1">
    <citation type="submission" date="2014-09" db="EMBL/GenBank/DDBJ databases">
        <authorList>
            <person name="Gomez-Valero L."/>
        </authorList>
    </citation>
    <scope>NUCLEOTIDE SEQUENCE [LARGE SCALE GENOMIC DNA]</scope>
    <source>
        <strain evidence="12">ATCC700992</strain>
    </source>
</reference>
<evidence type="ECO:0000256" key="6">
    <source>
        <dbReference type="ARBA" id="ARBA00022847"/>
    </source>
</evidence>
<dbReference type="InterPro" id="IPR036259">
    <property type="entry name" value="MFS_trans_sf"/>
</dbReference>
<protein>
    <recommendedName>
        <fullName evidence="10">Major facilitator superfamily (MFS) profile domain-containing protein</fullName>
    </recommendedName>
</protein>
<dbReference type="Gene3D" id="1.20.1250.20">
    <property type="entry name" value="MFS general substrate transporter like domains"/>
    <property type="match status" value="2"/>
</dbReference>
<feature type="transmembrane region" description="Helical" evidence="9">
    <location>
        <begin position="279"/>
        <end position="297"/>
    </location>
</feature>
<dbReference type="PANTHER" id="PTHR43528">
    <property type="entry name" value="ALPHA-KETOGLUTARATE PERMEASE"/>
    <property type="match status" value="1"/>
</dbReference>
<dbReference type="InterPro" id="IPR011701">
    <property type="entry name" value="MFS"/>
</dbReference>
<dbReference type="KEGG" id="lfa:LFA_0709"/>
<evidence type="ECO:0000256" key="4">
    <source>
        <dbReference type="ARBA" id="ARBA00022475"/>
    </source>
</evidence>
<feature type="domain" description="Major facilitator superfamily (MFS) profile" evidence="10">
    <location>
        <begin position="22"/>
        <end position="426"/>
    </location>
</feature>
<dbReference type="SUPFAM" id="SSF103473">
    <property type="entry name" value="MFS general substrate transporter"/>
    <property type="match status" value="1"/>
</dbReference>
<comment type="similarity">
    <text evidence="2">Belongs to the major facilitator superfamily. Metabolite:H+ Symporter (MHS) family (TC 2.A.1.6) family.</text>
</comment>
<feature type="transmembrane region" description="Helical" evidence="9">
    <location>
        <begin position="20"/>
        <end position="40"/>
    </location>
</feature>
<feature type="transmembrane region" description="Helical" evidence="9">
    <location>
        <begin position="120"/>
        <end position="149"/>
    </location>
</feature>
<dbReference type="HOGENOM" id="CLU_001265_39_0_6"/>
<feature type="transmembrane region" description="Helical" evidence="9">
    <location>
        <begin position="334"/>
        <end position="354"/>
    </location>
</feature>
<dbReference type="PROSITE" id="PS50850">
    <property type="entry name" value="MFS"/>
    <property type="match status" value="1"/>
</dbReference>
<evidence type="ECO:0000256" key="3">
    <source>
        <dbReference type="ARBA" id="ARBA00022448"/>
    </source>
</evidence>
<feature type="transmembrane region" description="Helical" evidence="9">
    <location>
        <begin position="374"/>
        <end position="395"/>
    </location>
</feature>
<dbReference type="InterPro" id="IPR020846">
    <property type="entry name" value="MFS_dom"/>
</dbReference>
<evidence type="ECO:0000256" key="9">
    <source>
        <dbReference type="SAM" id="Phobius"/>
    </source>
</evidence>
<dbReference type="EMBL" id="LN614827">
    <property type="protein sequence ID" value="CEG56158.1"/>
    <property type="molecule type" value="Genomic_DNA"/>
</dbReference>
<evidence type="ECO:0000256" key="2">
    <source>
        <dbReference type="ARBA" id="ARBA00008240"/>
    </source>
</evidence>
<keyword evidence="12" id="KW-1185">Reference proteome</keyword>
<feature type="transmembrane region" description="Helical" evidence="9">
    <location>
        <begin position="309"/>
        <end position="328"/>
    </location>
</feature>
<evidence type="ECO:0000313" key="12">
    <source>
        <dbReference type="Proteomes" id="UP000032430"/>
    </source>
</evidence>
<keyword evidence="7 9" id="KW-1133">Transmembrane helix</keyword>
<keyword evidence="8 9" id="KW-0472">Membrane</keyword>
<proteinExistence type="inferred from homology"/>
<dbReference type="InterPro" id="IPR005829">
    <property type="entry name" value="Sugar_transporter_CS"/>
</dbReference>
<dbReference type="GO" id="GO:0005886">
    <property type="term" value="C:plasma membrane"/>
    <property type="evidence" value="ECO:0007669"/>
    <property type="project" value="UniProtKB-SubCell"/>
</dbReference>
<dbReference type="OrthoDB" id="3690818at2"/>
<accession>A0A098G0Z8</accession>
<organism evidence="11 12">
    <name type="scientific">Legionella fallonii LLAP-10</name>
    <dbReference type="NCBI Taxonomy" id="1212491"/>
    <lineage>
        <taxon>Bacteria</taxon>
        <taxon>Pseudomonadati</taxon>
        <taxon>Pseudomonadota</taxon>
        <taxon>Gammaproteobacteria</taxon>
        <taxon>Legionellales</taxon>
        <taxon>Legionellaceae</taxon>
        <taxon>Legionella</taxon>
    </lineage>
</organism>
<feature type="transmembrane region" description="Helical" evidence="9">
    <location>
        <begin position="170"/>
        <end position="188"/>
    </location>
</feature>
<feature type="transmembrane region" description="Helical" evidence="9">
    <location>
        <begin position="60"/>
        <end position="82"/>
    </location>
</feature>
<feature type="transmembrane region" description="Helical" evidence="9">
    <location>
        <begin position="243"/>
        <end position="264"/>
    </location>
</feature>
<keyword evidence="3" id="KW-0813">Transport</keyword>
<dbReference type="PANTHER" id="PTHR43528:SF8">
    <property type="entry name" value="BLR0239 PROTEIN"/>
    <property type="match status" value="1"/>
</dbReference>
<dbReference type="Proteomes" id="UP000032430">
    <property type="component" value="Chromosome I"/>
</dbReference>
<dbReference type="InterPro" id="IPR051084">
    <property type="entry name" value="H+-coupled_symporters"/>
</dbReference>
<dbReference type="Pfam" id="PF07690">
    <property type="entry name" value="MFS_1"/>
    <property type="match status" value="1"/>
</dbReference>
<evidence type="ECO:0000313" key="11">
    <source>
        <dbReference type="EMBL" id="CEG56158.1"/>
    </source>
</evidence>
<evidence type="ECO:0000256" key="7">
    <source>
        <dbReference type="ARBA" id="ARBA00022989"/>
    </source>
</evidence>
<evidence type="ECO:0000256" key="5">
    <source>
        <dbReference type="ARBA" id="ARBA00022692"/>
    </source>
</evidence>
<dbReference type="GO" id="GO:0015293">
    <property type="term" value="F:symporter activity"/>
    <property type="evidence" value="ECO:0007669"/>
    <property type="project" value="UniProtKB-KW"/>
</dbReference>
<comment type="subcellular location">
    <subcellularLocation>
        <location evidence="1">Cell membrane</location>
        <topology evidence="1">Multi-pass membrane protein</topology>
    </subcellularLocation>
</comment>
<evidence type="ECO:0000256" key="1">
    <source>
        <dbReference type="ARBA" id="ARBA00004651"/>
    </source>
</evidence>
<keyword evidence="6" id="KW-0769">Symport</keyword>
<evidence type="ECO:0000259" key="10">
    <source>
        <dbReference type="PROSITE" id="PS50850"/>
    </source>
</evidence>
<feature type="transmembrane region" description="Helical" evidence="9">
    <location>
        <begin position="401"/>
        <end position="422"/>
    </location>
</feature>
<evidence type="ECO:0000256" key="8">
    <source>
        <dbReference type="ARBA" id="ARBA00023136"/>
    </source>
</evidence>
<feature type="transmembrane region" description="Helical" evidence="9">
    <location>
        <begin position="94"/>
        <end position="114"/>
    </location>
</feature>